<keyword evidence="3" id="KW-0804">Transcription</keyword>
<accession>A0A090RVV2</accession>
<keyword evidence="2" id="KW-0805">Transcription regulation</keyword>
<dbReference type="Proteomes" id="UP000029228">
    <property type="component" value="Unassembled WGS sequence"/>
</dbReference>
<dbReference type="Pfam" id="PF00126">
    <property type="entry name" value="HTH_1"/>
    <property type="match status" value="1"/>
</dbReference>
<dbReference type="InterPro" id="IPR000847">
    <property type="entry name" value="LysR_HTH_N"/>
</dbReference>
<evidence type="ECO:0000256" key="3">
    <source>
        <dbReference type="ARBA" id="ARBA00023163"/>
    </source>
</evidence>
<evidence type="ECO:0000256" key="2">
    <source>
        <dbReference type="ARBA" id="ARBA00023015"/>
    </source>
</evidence>
<evidence type="ECO:0000313" key="6">
    <source>
        <dbReference type="Proteomes" id="UP000029228"/>
    </source>
</evidence>
<dbReference type="InterPro" id="IPR036390">
    <property type="entry name" value="WH_DNA-bd_sf"/>
</dbReference>
<dbReference type="InterPro" id="IPR036388">
    <property type="entry name" value="WH-like_DNA-bd_sf"/>
</dbReference>
<dbReference type="PROSITE" id="PS50931">
    <property type="entry name" value="HTH_LYSR"/>
    <property type="match status" value="1"/>
</dbReference>
<gene>
    <name evidence="5" type="ORF">JCM19235_6912</name>
</gene>
<dbReference type="SUPFAM" id="SSF46785">
    <property type="entry name" value="Winged helix' DNA-binding domain"/>
    <property type="match status" value="1"/>
</dbReference>
<keyword evidence="6" id="KW-1185">Reference proteome</keyword>
<dbReference type="AlphaFoldDB" id="A0A090RVV2"/>
<feature type="domain" description="HTH lysR-type" evidence="4">
    <location>
        <begin position="3"/>
        <end position="60"/>
    </location>
</feature>
<dbReference type="EMBL" id="BBMR01000002">
    <property type="protein sequence ID" value="GAL18359.1"/>
    <property type="molecule type" value="Genomic_DNA"/>
</dbReference>
<dbReference type="PANTHER" id="PTHR30126:SF91">
    <property type="entry name" value="LYSR FAMILY TRANSCRIPTIONAL REGULATOR"/>
    <property type="match status" value="1"/>
</dbReference>
<reference evidence="5 6" key="2">
    <citation type="submission" date="2014-09" db="EMBL/GenBank/DDBJ databases">
        <authorList>
            <consortium name="NBRP consortium"/>
            <person name="Sawabe T."/>
            <person name="Meirelles P."/>
            <person name="Nakanishi M."/>
            <person name="Sayaka M."/>
            <person name="Hattori M."/>
            <person name="Ohkuma M."/>
        </authorList>
    </citation>
    <scope>NUCLEOTIDE SEQUENCE [LARGE SCALE GENOMIC DNA]</scope>
    <source>
        <strain evidence="6">JCM19235</strain>
    </source>
</reference>
<evidence type="ECO:0000259" key="4">
    <source>
        <dbReference type="PROSITE" id="PS50931"/>
    </source>
</evidence>
<protein>
    <recommendedName>
        <fullName evidence="4">HTH lysR-type domain-containing protein</fullName>
    </recommendedName>
</protein>
<dbReference type="OrthoDB" id="464481at2"/>
<evidence type="ECO:0000313" key="5">
    <source>
        <dbReference type="EMBL" id="GAL18359.1"/>
    </source>
</evidence>
<reference evidence="5 6" key="1">
    <citation type="submission" date="2014-09" db="EMBL/GenBank/DDBJ databases">
        <title>Vibrio maritimus JCM 19235. (C45) whole genome shotgun sequence.</title>
        <authorList>
            <person name="Sawabe T."/>
            <person name="Meirelles P."/>
            <person name="Nakanishi M."/>
            <person name="Sayaka M."/>
            <person name="Hattori M."/>
            <person name="Ohkuma M."/>
        </authorList>
    </citation>
    <scope>NUCLEOTIDE SEQUENCE [LARGE SCALE GENOMIC DNA]</scope>
    <source>
        <strain evidence="6">JCM19235</strain>
    </source>
</reference>
<dbReference type="PANTHER" id="PTHR30126">
    <property type="entry name" value="HTH-TYPE TRANSCRIPTIONAL REGULATOR"/>
    <property type="match status" value="1"/>
</dbReference>
<proteinExistence type="inferred from homology"/>
<name>A0A090RVV2_9VIBR</name>
<comment type="caution">
    <text evidence="5">The sequence shown here is derived from an EMBL/GenBank/DDBJ whole genome shotgun (WGS) entry which is preliminary data.</text>
</comment>
<dbReference type="Gene3D" id="1.10.10.10">
    <property type="entry name" value="Winged helix-like DNA-binding domain superfamily/Winged helix DNA-binding domain"/>
    <property type="match status" value="1"/>
</dbReference>
<dbReference type="STRING" id="990268.JCM19235_6912"/>
<dbReference type="GO" id="GO:0000976">
    <property type="term" value="F:transcription cis-regulatory region binding"/>
    <property type="evidence" value="ECO:0007669"/>
    <property type="project" value="TreeGrafter"/>
</dbReference>
<comment type="similarity">
    <text evidence="1">Belongs to the LysR transcriptional regulatory family.</text>
</comment>
<sequence length="87" mass="9613">MAMTIEQLNAFVETVECGSFKQASARLGKHTSTVSGLIANLEAELGMELFVRKPRSLEITPKAQKFIDMHSLCYESATYSALKRIAC</sequence>
<dbReference type="GO" id="GO:0003700">
    <property type="term" value="F:DNA-binding transcription factor activity"/>
    <property type="evidence" value="ECO:0007669"/>
    <property type="project" value="InterPro"/>
</dbReference>
<organism evidence="5 6">
    <name type="scientific">Vibrio maritimus</name>
    <dbReference type="NCBI Taxonomy" id="990268"/>
    <lineage>
        <taxon>Bacteria</taxon>
        <taxon>Pseudomonadati</taxon>
        <taxon>Pseudomonadota</taxon>
        <taxon>Gammaproteobacteria</taxon>
        <taxon>Vibrionales</taxon>
        <taxon>Vibrionaceae</taxon>
        <taxon>Vibrio</taxon>
    </lineage>
</organism>
<evidence type="ECO:0000256" key="1">
    <source>
        <dbReference type="ARBA" id="ARBA00009437"/>
    </source>
</evidence>